<feature type="transmembrane region" description="Helical" evidence="6">
    <location>
        <begin position="223"/>
        <end position="245"/>
    </location>
</feature>
<feature type="transmembrane region" description="Helical" evidence="6">
    <location>
        <begin position="548"/>
        <end position="570"/>
    </location>
</feature>
<protein>
    <submittedName>
        <fullName evidence="8">Organic cation transporter protein</fullName>
    </submittedName>
</protein>
<accession>A0A8D8FDA6</accession>
<dbReference type="InterPro" id="IPR020846">
    <property type="entry name" value="MFS_dom"/>
</dbReference>
<evidence type="ECO:0000256" key="5">
    <source>
        <dbReference type="SAM" id="MobiDB-lite"/>
    </source>
</evidence>
<evidence type="ECO:0000259" key="7">
    <source>
        <dbReference type="PROSITE" id="PS50850"/>
    </source>
</evidence>
<name>A0A8D8FDA6_CULPI</name>
<dbReference type="CDD" id="cd17317">
    <property type="entry name" value="MFS_SLC22"/>
    <property type="match status" value="1"/>
</dbReference>
<feature type="region of interest" description="Disordered" evidence="5">
    <location>
        <begin position="1"/>
        <end position="28"/>
    </location>
</feature>
<evidence type="ECO:0000256" key="1">
    <source>
        <dbReference type="ARBA" id="ARBA00004141"/>
    </source>
</evidence>
<dbReference type="GO" id="GO:0016020">
    <property type="term" value="C:membrane"/>
    <property type="evidence" value="ECO:0007669"/>
    <property type="project" value="UniProtKB-SubCell"/>
</dbReference>
<feature type="transmembrane region" description="Helical" evidence="6">
    <location>
        <begin position="308"/>
        <end position="327"/>
    </location>
</feature>
<proteinExistence type="predicted"/>
<dbReference type="InterPro" id="IPR005828">
    <property type="entry name" value="MFS_sugar_transport-like"/>
</dbReference>
<feature type="transmembrane region" description="Helical" evidence="6">
    <location>
        <begin position="405"/>
        <end position="423"/>
    </location>
</feature>
<evidence type="ECO:0000313" key="8">
    <source>
        <dbReference type="EMBL" id="CAG6468402.1"/>
    </source>
</evidence>
<dbReference type="AlphaFoldDB" id="A0A8D8FDA6"/>
<reference evidence="8" key="1">
    <citation type="submission" date="2021-05" db="EMBL/GenBank/DDBJ databases">
        <authorList>
            <person name="Alioto T."/>
            <person name="Alioto T."/>
            <person name="Gomez Garrido J."/>
        </authorList>
    </citation>
    <scope>NUCLEOTIDE SEQUENCE</scope>
</reference>
<feature type="transmembrane region" description="Helical" evidence="6">
    <location>
        <begin position="465"/>
        <end position="482"/>
    </location>
</feature>
<keyword evidence="4 6" id="KW-0472">Membrane</keyword>
<dbReference type="EMBL" id="HBUE01293844">
    <property type="protein sequence ID" value="CAG6575318.1"/>
    <property type="molecule type" value="Transcribed_RNA"/>
</dbReference>
<dbReference type="EMBL" id="HBUE01188059">
    <property type="protein sequence ID" value="CAG6523644.1"/>
    <property type="molecule type" value="Transcribed_RNA"/>
</dbReference>
<dbReference type="EMBL" id="HBUE01060513">
    <property type="protein sequence ID" value="CAG6468400.1"/>
    <property type="molecule type" value="Transcribed_RNA"/>
</dbReference>
<feature type="transmembrane region" description="Helical" evidence="6">
    <location>
        <begin position="282"/>
        <end position="302"/>
    </location>
</feature>
<evidence type="ECO:0000256" key="3">
    <source>
        <dbReference type="ARBA" id="ARBA00022989"/>
    </source>
</evidence>
<dbReference type="PANTHER" id="PTHR24064">
    <property type="entry name" value="SOLUTE CARRIER FAMILY 22 MEMBER"/>
    <property type="match status" value="1"/>
</dbReference>
<dbReference type="InterPro" id="IPR036259">
    <property type="entry name" value="MFS_trans_sf"/>
</dbReference>
<feature type="transmembrane region" description="Helical" evidence="6">
    <location>
        <begin position="61"/>
        <end position="87"/>
    </location>
</feature>
<evidence type="ECO:0000256" key="4">
    <source>
        <dbReference type="ARBA" id="ARBA00023136"/>
    </source>
</evidence>
<evidence type="ECO:0000256" key="6">
    <source>
        <dbReference type="SAM" id="Phobius"/>
    </source>
</evidence>
<feature type="domain" description="Major facilitator superfamily (MFS) profile" evidence="7">
    <location>
        <begin position="66"/>
        <end position="575"/>
    </location>
</feature>
<organism evidence="8">
    <name type="scientific">Culex pipiens</name>
    <name type="common">House mosquito</name>
    <dbReference type="NCBI Taxonomy" id="7175"/>
    <lineage>
        <taxon>Eukaryota</taxon>
        <taxon>Metazoa</taxon>
        <taxon>Ecdysozoa</taxon>
        <taxon>Arthropoda</taxon>
        <taxon>Hexapoda</taxon>
        <taxon>Insecta</taxon>
        <taxon>Pterygota</taxon>
        <taxon>Neoptera</taxon>
        <taxon>Endopterygota</taxon>
        <taxon>Diptera</taxon>
        <taxon>Nematocera</taxon>
        <taxon>Culicoidea</taxon>
        <taxon>Culicidae</taxon>
        <taxon>Culicinae</taxon>
        <taxon>Culicini</taxon>
        <taxon>Culex</taxon>
        <taxon>Culex</taxon>
    </lineage>
</organism>
<keyword evidence="3 6" id="KW-1133">Transmembrane helix</keyword>
<dbReference type="Pfam" id="PF00083">
    <property type="entry name" value="Sugar_tr"/>
    <property type="match status" value="1"/>
</dbReference>
<dbReference type="GO" id="GO:0022857">
    <property type="term" value="F:transmembrane transporter activity"/>
    <property type="evidence" value="ECO:0007669"/>
    <property type="project" value="InterPro"/>
</dbReference>
<feature type="compositionally biased region" description="Basic and acidic residues" evidence="5">
    <location>
        <begin position="1"/>
        <end position="11"/>
    </location>
</feature>
<feature type="region of interest" description="Disordered" evidence="5">
    <location>
        <begin position="580"/>
        <end position="599"/>
    </location>
</feature>
<feature type="transmembrane region" description="Helical" evidence="6">
    <location>
        <begin position="488"/>
        <end position="509"/>
    </location>
</feature>
<dbReference type="PROSITE" id="PS50850">
    <property type="entry name" value="MFS"/>
    <property type="match status" value="1"/>
</dbReference>
<feature type="transmembrane region" description="Helical" evidence="6">
    <location>
        <begin position="521"/>
        <end position="542"/>
    </location>
</feature>
<sequence length="599" mass="66078">MSGDEIKKDAPEPVENGSATATTEPEQQLNGKLHSLETGTPPGDFKQLILDGLEKKSNGSLWLWLMFILCLTPNILNGFHVSSYVFLSQMPANYYCVMPDLLAHGWTHDEIRNISTPGGLTRNGTCTVLDWDYARFANMNYVDALAWTTGVTSRPGERTCLGVPGFQMHYEQPAGYSIVPEWDLICERTAYRSTVQVALSIGKFFGASTFGILSDKYGRKSSFTIAAILYIVSGVLTTFSPVYALLLLGRIGLGASASGVFYPPFALLTENVGVRHRSWMSIAFNFSYPIGMLILAAAAYYIKPWRDLSLALTIPSFLLIIHLYFLVESPRWLLSKGRERRAYRMVFGRKPPAELCDSSDKELSPEELAAAKDVPEPKVPLSVRVKRSCSEFTKLYGTPALCRRALICHFTWCVTSLCYYVTALNADNFAANRNVYVATTGTVDIISYILSMVVLAYFGRKSTSFCLFLYAGICLLVVLAIPKENTTVIVTLAMLGRLGISAVYAVVTLHTAEMFPTEIRNTALGICSTMAHVGSMAAPYIVDLLGQLAWWIPSTICGTAVLLAALFTLMHPETKSVALKDHAKQEVEPTTPDREPMKQ</sequence>
<dbReference type="Gene3D" id="1.20.1250.20">
    <property type="entry name" value="MFS general substrate transporter like domains"/>
    <property type="match status" value="1"/>
</dbReference>
<feature type="transmembrane region" description="Helical" evidence="6">
    <location>
        <begin position="251"/>
        <end position="270"/>
    </location>
</feature>
<dbReference type="EMBL" id="HBUE01060515">
    <property type="protein sequence ID" value="CAG6468402.1"/>
    <property type="molecule type" value="Transcribed_RNA"/>
</dbReference>
<comment type="subcellular location">
    <subcellularLocation>
        <location evidence="1">Membrane</location>
        <topology evidence="1">Multi-pass membrane protein</topology>
    </subcellularLocation>
</comment>
<dbReference type="SUPFAM" id="SSF103473">
    <property type="entry name" value="MFS general substrate transporter"/>
    <property type="match status" value="1"/>
</dbReference>
<keyword evidence="2 6" id="KW-0812">Transmembrane</keyword>
<feature type="compositionally biased region" description="Polar residues" evidence="5">
    <location>
        <begin position="17"/>
        <end position="28"/>
    </location>
</feature>
<feature type="transmembrane region" description="Helical" evidence="6">
    <location>
        <begin position="435"/>
        <end position="458"/>
    </location>
</feature>
<evidence type="ECO:0000256" key="2">
    <source>
        <dbReference type="ARBA" id="ARBA00022692"/>
    </source>
</evidence>